<organism evidence="2 3">
    <name type="scientific">Actinoallomurus bryophytorum</name>
    <dbReference type="NCBI Taxonomy" id="1490222"/>
    <lineage>
        <taxon>Bacteria</taxon>
        <taxon>Bacillati</taxon>
        <taxon>Actinomycetota</taxon>
        <taxon>Actinomycetes</taxon>
        <taxon>Streptosporangiales</taxon>
        <taxon>Thermomonosporaceae</taxon>
        <taxon>Actinoallomurus</taxon>
    </lineage>
</organism>
<accession>A0A543CD44</accession>
<evidence type="ECO:0000259" key="1">
    <source>
        <dbReference type="Pfam" id="PF04149"/>
    </source>
</evidence>
<sequence>MNTPDWRKSRRSGGSGGNCVEVAMMVAVRR</sequence>
<reference evidence="2 3" key="1">
    <citation type="submission" date="2019-06" db="EMBL/GenBank/DDBJ databases">
        <title>Sequencing the genomes of 1000 actinobacteria strains.</title>
        <authorList>
            <person name="Klenk H.-P."/>
        </authorList>
    </citation>
    <scope>NUCLEOTIDE SEQUENCE [LARGE SCALE GENOMIC DNA]</scope>
    <source>
        <strain evidence="2 3">DSM 102200</strain>
    </source>
</reference>
<dbReference type="RefSeq" id="WP_141952648.1">
    <property type="nucleotide sequence ID" value="NZ_VFOZ01000001.1"/>
</dbReference>
<protein>
    <submittedName>
        <fullName evidence="2">Uncharacterized protein DUF397</fullName>
    </submittedName>
</protein>
<comment type="caution">
    <text evidence="2">The sequence shown here is derived from an EMBL/GenBank/DDBJ whole genome shotgun (WGS) entry which is preliminary data.</text>
</comment>
<gene>
    <name evidence="2" type="ORF">FB559_0408</name>
</gene>
<proteinExistence type="predicted"/>
<dbReference type="Proteomes" id="UP000316096">
    <property type="component" value="Unassembled WGS sequence"/>
</dbReference>
<name>A0A543CD44_9ACTN</name>
<keyword evidence="3" id="KW-1185">Reference proteome</keyword>
<dbReference type="Pfam" id="PF04149">
    <property type="entry name" value="DUF397"/>
    <property type="match status" value="1"/>
</dbReference>
<dbReference type="EMBL" id="VFOZ01000001">
    <property type="protein sequence ID" value="TQL94920.1"/>
    <property type="molecule type" value="Genomic_DNA"/>
</dbReference>
<feature type="domain" description="DUF397" evidence="1">
    <location>
        <begin position="5"/>
        <end position="29"/>
    </location>
</feature>
<dbReference type="AlphaFoldDB" id="A0A543CD44"/>
<dbReference type="InterPro" id="IPR007278">
    <property type="entry name" value="DUF397"/>
</dbReference>
<evidence type="ECO:0000313" key="2">
    <source>
        <dbReference type="EMBL" id="TQL94920.1"/>
    </source>
</evidence>
<evidence type="ECO:0000313" key="3">
    <source>
        <dbReference type="Proteomes" id="UP000316096"/>
    </source>
</evidence>